<sequence>MKNIIFLILFFKILLISCQDKTNLYLIFKKEKKNVSISISKDLNNLKIYSFVTKNSKNQKDVLYFSSLTLEEEEKYSKSNGKYKVKAIKDTLNLKEIKKYNLKSYKWLKEEMKKNIDFYKVEKKYEKIFIVELDSINNKAILTEVQHVEIID</sequence>
<dbReference type="KEGG" id="pcea:J3359_10765"/>
<dbReference type="AlphaFoldDB" id="A0A975CL98"/>
<evidence type="ECO:0000313" key="2">
    <source>
        <dbReference type="Proteomes" id="UP000663920"/>
    </source>
</evidence>
<accession>A0A975CL98</accession>
<organism evidence="1 2">
    <name type="scientific">Polaribacter cellanae</name>
    <dbReference type="NCBI Taxonomy" id="2818493"/>
    <lineage>
        <taxon>Bacteria</taxon>
        <taxon>Pseudomonadati</taxon>
        <taxon>Bacteroidota</taxon>
        <taxon>Flavobacteriia</taxon>
        <taxon>Flavobacteriales</taxon>
        <taxon>Flavobacteriaceae</taxon>
    </lineage>
</organism>
<keyword evidence="2" id="KW-1185">Reference proteome</keyword>
<gene>
    <name evidence="1" type="ORF">J3359_10765</name>
</gene>
<name>A0A975CL98_9FLAO</name>
<protein>
    <submittedName>
        <fullName evidence="1">Uncharacterized protein</fullName>
    </submittedName>
</protein>
<dbReference type="Proteomes" id="UP000663920">
    <property type="component" value="Chromosome"/>
</dbReference>
<proteinExistence type="predicted"/>
<evidence type="ECO:0000313" key="1">
    <source>
        <dbReference type="EMBL" id="QTE21310.1"/>
    </source>
</evidence>
<dbReference type="EMBL" id="CP071869">
    <property type="protein sequence ID" value="QTE21310.1"/>
    <property type="molecule type" value="Genomic_DNA"/>
</dbReference>
<dbReference type="RefSeq" id="WP_208076869.1">
    <property type="nucleotide sequence ID" value="NZ_CP071869.1"/>
</dbReference>
<reference evidence="1 2" key="1">
    <citation type="submission" date="2021-03" db="EMBL/GenBank/DDBJ databases">
        <title>Complete genome of Polaribacter_sp.SM13.</title>
        <authorList>
            <person name="Jeong S.W."/>
            <person name="Bae J.W."/>
        </authorList>
    </citation>
    <scope>NUCLEOTIDE SEQUENCE [LARGE SCALE GENOMIC DNA]</scope>
    <source>
        <strain evidence="1 2">SM13</strain>
    </source>
</reference>